<name>A0A210PK76_MIZYE</name>
<feature type="compositionally biased region" description="Basic and acidic residues" evidence="1">
    <location>
        <begin position="232"/>
        <end position="252"/>
    </location>
</feature>
<evidence type="ECO:0000256" key="2">
    <source>
        <dbReference type="SAM" id="Phobius"/>
    </source>
</evidence>
<keyword evidence="2" id="KW-1133">Transmembrane helix</keyword>
<evidence type="ECO:0000313" key="3">
    <source>
        <dbReference type="EMBL" id="OWF36806.1"/>
    </source>
</evidence>
<feature type="region of interest" description="Disordered" evidence="1">
    <location>
        <begin position="304"/>
        <end position="339"/>
    </location>
</feature>
<proteinExistence type="predicted"/>
<dbReference type="EMBL" id="NEDP02076310">
    <property type="protein sequence ID" value="OWF36806.1"/>
    <property type="molecule type" value="Genomic_DNA"/>
</dbReference>
<sequence>MCVFISRNRIAWDLHNMNCSKKASYLCRKHKQAQRTMVTLNGTTVDTGEPSTAIASEISRSTVTNGSTPNVTTLENTRSKVKNGSSAAVETSEMSKSSVINYMWIYFAGGAGLLIIAFIVVLVIVIILLIRIRREVTKQTTENIPLDTRRHDHTDIALTSNQNETSSHAMCSNRNQYESVESVRFNPVPRCSGTNMFGTRRDGSKVLAKVHSCSDLTGSHHYSDVSNPRDVQAPHKDFDTQTRSRRLSHDEQTGQSGMARGDTSDSNGNGNFNNLHPTLSRNTRQTDDFNIHAFESSTDGWYQKLPKPGHKYRVQDTSSYDRCPGLSFDKGSKGNGNDS</sequence>
<comment type="caution">
    <text evidence="3">The sequence shown here is derived from an EMBL/GenBank/DDBJ whole genome shotgun (WGS) entry which is preliminary data.</text>
</comment>
<evidence type="ECO:0000256" key="1">
    <source>
        <dbReference type="SAM" id="MobiDB-lite"/>
    </source>
</evidence>
<keyword evidence="2" id="KW-0472">Membrane</keyword>
<gene>
    <name evidence="3" type="ORF">KP79_PYT02830</name>
</gene>
<accession>A0A210PK76</accession>
<dbReference type="Proteomes" id="UP000242188">
    <property type="component" value="Unassembled WGS sequence"/>
</dbReference>
<keyword evidence="2" id="KW-0812">Transmembrane</keyword>
<evidence type="ECO:0000313" key="4">
    <source>
        <dbReference type="Proteomes" id="UP000242188"/>
    </source>
</evidence>
<organism evidence="3 4">
    <name type="scientific">Mizuhopecten yessoensis</name>
    <name type="common">Japanese scallop</name>
    <name type="synonym">Patinopecten yessoensis</name>
    <dbReference type="NCBI Taxonomy" id="6573"/>
    <lineage>
        <taxon>Eukaryota</taxon>
        <taxon>Metazoa</taxon>
        <taxon>Spiralia</taxon>
        <taxon>Lophotrochozoa</taxon>
        <taxon>Mollusca</taxon>
        <taxon>Bivalvia</taxon>
        <taxon>Autobranchia</taxon>
        <taxon>Pteriomorphia</taxon>
        <taxon>Pectinida</taxon>
        <taxon>Pectinoidea</taxon>
        <taxon>Pectinidae</taxon>
        <taxon>Mizuhopecten</taxon>
    </lineage>
</organism>
<dbReference type="AlphaFoldDB" id="A0A210PK76"/>
<protein>
    <submittedName>
        <fullName evidence="3">Uncharacterized protein</fullName>
    </submittedName>
</protein>
<reference evidence="3 4" key="1">
    <citation type="journal article" date="2017" name="Nat. Ecol. Evol.">
        <title>Scallop genome provides insights into evolution of bilaterian karyotype and development.</title>
        <authorList>
            <person name="Wang S."/>
            <person name="Zhang J."/>
            <person name="Jiao W."/>
            <person name="Li J."/>
            <person name="Xun X."/>
            <person name="Sun Y."/>
            <person name="Guo X."/>
            <person name="Huan P."/>
            <person name="Dong B."/>
            <person name="Zhang L."/>
            <person name="Hu X."/>
            <person name="Sun X."/>
            <person name="Wang J."/>
            <person name="Zhao C."/>
            <person name="Wang Y."/>
            <person name="Wang D."/>
            <person name="Huang X."/>
            <person name="Wang R."/>
            <person name="Lv J."/>
            <person name="Li Y."/>
            <person name="Zhang Z."/>
            <person name="Liu B."/>
            <person name="Lu W."/>
            <person name="Hui Y."/>
            <person name="Liang J."/>
            <person name="Zhou Z."/>
            <person name="Hou R."/>
            <person name="Li X."/>
            <person name="Liu Y."/>
            <person name="Li H."/>
            <person name="Ning X."/>
            <person name="Lin Y."/>
            <person name="Zhao L."/>
            <person name="Xing Q."/>
            <person name="Dou J."/>
            <person name="Li Y."/>
            <person name="Mao J."/>
            <person name="Guo H."/>
            <person name="Dou H."/>
            <person name="Li T."/>
            <person name="Mu C."/>
            <person name="Jiang W."/>
            <person name="Fu Q."/>
            <person name="Fu X."/>
            <person name="Miao Y."/>
            <person name="Liu J."/>
            <person name="Yu Q."/>
            <person name="Li R."/>
            <person name="Liao H."/>
            <person name="Li X."/>
            <person name="Kong Y."/>
            <person name="Jiang Z."/>
            <person name="Chourrout D."/>
            <person name="Li R."/>
            <person name="Bao Z."/>
        </authorList>
    </citation>
    <scope>NUCLEOTIDE SEQUENCE [LARGE SCALE GENOMIC DNA]</scope>
    <source>
        <strain evidence="3 4">PY_sf001</strain>
    </source>
</reference>
<feature type="region of interest" description="Disordered" evidence="1">
    <location>
        <begin position="218"/>
        <end position="282"/>
    </location>
</feature>
<keyword evidence="4" id="KW-1185">Reference proteome</keyword>
<feature type="transmembrane region" description="Helical" evidence="2">
    <location>
        <begin position="104"/>
        <end position="130"/>
    </location>
</feature>
<feature type="compositionally biased region" description="Polar residues" evidence="1">
    <location>
        <begin position="264"/>
        <end position="282"/>
    </location>
</feature>